<name>A0A3S0K541_9DEIO</name>
<keyword evidence="2" id="KW-1185">Reference proteome</keyword>
<evidence type="ECO:0000313" key="1">
    <source>
        <dbReference type="EMBL" id="RTR20509.1"/>
    </source>
</evidence>
<dbReference type="OrthoDB" id="9808666at2"/>
<evidence type="ECO:0000313" key="2">
    <source>
        <dbReference type="Proteomes" id="UP000277766"/>
    </source>
</evidence>
<comment type="caution">
    <text evidence="1">The sequence shown here is derived from an EMBL/GenBank/DDBJ whole genome shotgun (WGS) entry which is preliminary data.</text>
</comment>
<dbReference type="InterPro" id="IPR015018">
    <property type="entry name" value="DUF1905"/>
</dbReference>
<sequence>MQFTAHLIYWRGPAPHYFLPVPGHLAAELKEAANLVSYGWGMIPVTVTLEGWRYDTSLFPRQGGYLLPVRAEVRRAAGWTEGDEG</sequence>
<dbReference type="Proteomes" id="UP000277766">
    <property type="component" value="Unassembled WGS sequence"/>
</dbReference>
<dbReference type="Gene3D" id="2.40.30.100">
    <property type="entry name" value="AF2212/PG0164-like"/>
    <property type="match status" value="1"/>
</dbReference>
<dbReference type="AlphaFoldDB" id="A0A3S0K541"/>
<dbReference type="SUPFAM" id="SSF141694">
    <property type="entry name" value="AF2212/PG0164-like"/>
    <property type="match status" value="1"/>
</dbReference>
<proteinExistence type="predicted"/>
<protein>
    <submittedName>
        <fullName evidence="1">DUF1905 domain-containing protein</fullName>
    </submittedName>
</protein>
<dbReference type="EMBL" id="RXPE01000053">
    <property type="protein sequence ID" value="RTR20509.1"/>
    <property type="molecule type" value="Genomic_DNA"/>
</dbReference>
<gene>
    <name evidence="1" type="ORF">EJ104_13215</name>
</gene>
<accession>A0A3S0K541</accession>
<organism evidence="1 2">
    <name type="scientific">Deinococcus radiophilus</name>
    <dbReference type="NCBI Taxonomy" id="32062"/>
    <lineage>
        <taxon>Bacteria</taxon>
        <taxon>Thermotogati</taxon>
        <taxon>Deinococcota</taxon>
        <taxon>Deinococci</taxon>
        <taxon>Deinococcales</taxon>
        <taxon>Deinococcaceae</taxon>
        <taxon>Deinococcus</taxon>
    </lineage>
</organism>
<dbReference type="Pfam" id="PF08922">
    <property type="entry name" value="DUF1905"/>
    <property type="match status" value="1"/>
</dbReference>
<reference evidence="1 2" key="1">
    <citation type="submission" date="2018-12" db="EMBL/GenBank/DDBJ databases">
        <title>Deinococcus radiophilus ATCC 27603 genome sequencing and assembly.</title>
        <authorList>
            <person name="Maclea K.S."/>
            <person name="Maynard C.R."/>
        </authorList>
    </citation>
    <scope>NUCLEOTIDE SEQUENCE [LARGE SCALE GENOMIC DNA]</scope>
    <source>
        <strain evidence="1 2">ATCC 27603</strain>
    </source>
</reference>
<dbReference type="RefSeq" id="WP_126353549.1">
    <property type="nucleotide sequence ID" value="NZ_CP086381.1"/>
</dbReference>
<dbReference type="InterPro" id="IPR037079">
    <property type="entry name" value="AF2212/PG0164-like_sf"/>
</dbReference>